<comment type="caution">
    <text evidence="3">The sequence shown here is derived from an EMBL/GenBank/DDBJ whole genome shotgun (WGS) entry which is preliminary data.</text>
</comment>
<reference evidence="3" key="1">
    <citation type="submission" date="2021-04" db="EMBL/GenBank/DDBJ databases">
        <authorList>
            <person name="Chebbi M.A.C M."/>
        </authorList>
    </citation>
    <scope>NUCLEOTIDE SEQUENCE</scope>
</reference>
<evidence type="ECO:0000259" key="1">
    <source>
        <dbReference type="Pfam" id="PF03372"/>
    </source>
</evidence>
<dbReference type="SUPFAM" id="SSF48726">
    <property type="entry name" value="Immunoglobulin"/>
    <property type="match status" value="1"/>
</dbReference>
<evidence type="ECO:0000313" key="4">
    <source>
        <dbReference type="Proteomes" id="UP000786811"/>
    </source>
</evidence>
<dbReference type="PANTHER" id="PTHR47510">
    <property type="entry name" value="REVERSE TRANSCRIPTASE DOMAIN-CONTAINING PROTEIN"/>
    <property type="match status" value="1"/>
</dbReference>
<dbReference type="Gene3D" id="2.60.40.10">
    <property type="entry name" value="Immunoglobulins"/>
    <property type="match status" value="1"/>
</dbReference>
<dbReference type="SUPFAM" id="SSF56219">
    <property type="entry name" value="DNase I-like"/>
    <property type="match status" value="1"/>
</dbReference>
<dbReference type="InterPro" id="IPR036179">
    <property type="entry name" value="Ig-like_dom_sf"/>
</dbReference>
<dbReference type="GO" id="GO:0003824">
    <property type="term" value="F:catalytic activity"/>
    <property type="evidence" value="ECO:0007669"/>
    <property type="project" value="InterPro"/>
</dbReference>
<dbReference type="Gene3D" id="3.60.10.10">
    <property type="entry name" value="Endonuclease/exonuclease/phosphatase"/>
    <property type="match status" value="1"/>
</dbReference>
<dbReference type="InterPro" id="IPR005135">
    <property type="entry name" value="Endo/exonuclease/phosphatase"/>
</dbReference>
<accession>A0A8J2HH96</accession>
<dbReference type="EMBL" id="CAJNRD030001122">
    <property type="protein sequence ID" value="CAG5100530.1"/>
    <property type="molecule type" value="Genomic_DNA"/>
</dbReference>
<feature type="domain" description="Immunoglobulin I-set" evidence="2">
    <location>
        <begin position="2"/>
        <end position="44"/>
    </location>
</feature>
<feature type="non-terminal residue" evidence="3">
    <location>
        <position position="574"/>
    </location>
</feature>
<feature type="domain" description="Endonuclease/exonuclease/phosphatase" evidence="1">
    <location>
        <begin position="100"/>
        <end position="308"/>
    </location>
</feature>
<dbReference type="Proteomes" id="UP000786811">
    <property type="component" value="Unassembled WGS sequence"/>
</dbReference>
<dbReference type="Pfam" id="PF07679">
    <property type="entry name" value="I-set"/>
    <property type="match status" value="1"/>
</dbReference>
<name>A0A8J2HH96_COTCN</name>
<proteinExistence type="predicted"/>
<keyword evidence="4" id="KW-1185">Reference proteome</keyword>
<dbReference type="OrthoDB" id="10027367at2759"/>
<dbReference type="PANTHER" id="PTHR47510:SF3">
    <property type="entry name" value="ENDO_EXONUCLEASE_PHOSPHATASE DOMAIN-CONTAINING PROTEIN"/>
    <property type="match status" value="1"/>
</dbReference>
<dbReference type="InterPro" id="IPR036691">
    <property type="entry name" value="Endo/exonu/phosph_ase_sf"/>
</dbReference>
<evidence type="ECO:0000313" key="3">
    <source>
        <dbReference type="EMBL" id="CAG5100530.1"/>
    </source>
</evidence>
<gene>
    <name evidence="3" type="ORF">HICCMSTLAB_LOCUS9603</name>
</gene>
<dbReference type="InterPro" id="IPR013098">
    <property type="entry name" value="Ig_I-set"/>
</dbReference>
<dbReference type="InterPro" id="IPR013783">
    <property type="entry name" value="Ig-like_fold"/>
</dbReference>
<evidence type="ECO:0008006" key="5">
    <source>
        <dbReference type="Google" id="ProtNLM"/>
    </source>
</evidence>
<organism evidence="3 4">
    <name type="scientific">Cotesia congregata</name>
    <name type="common">Parasitoid wasp</name>
    <name type="synonym">Apanteles congregatus</name>
    <dbReference type="NCBI Taxonomy" id="51543"/>
    <lineage>
        <taxon>Eukaryota</taxon>
        <taxon>Metazoa</taxon>
        <taxon>Ecdysozoa</taxon>
        <taxon>Arthropoda</taxon>
        <taxon>Hexapoda</taxon>
        <taxon>Insecta</taxon>
        <taxon>Pterygota</taxon>
        <taxon>Neoptera</taxon>
        <taxon>Endopterygota</taxon>
        <taxon>Hymenoptera</taxon>
        <taxon>Apocrita</taxon>
        <taxon>Ichneumonoidea</taxon>
        <taxon>Braconidae</taxon>
        <taxon>Microgastrinae</taxon>
        <taxon>Cotesia</taxon>
    </lineage>
</organism>
<dbReference type="Pfam" id="PF03372">
    <property type="entry name" value="Exo_endo_phos"/>
    <property type="match status" value="1"/>
</dbReference>
<dbReference type="AlphaFoldDB" id="A0A8J2HH96"/>
<protein>
    <recommendedName>
        <fullName evidence="5">Ig-like domain-containing protein</fullName>
    </recommendedName>
</protein>
<sequence length="574" mass="65393">MEVTTDGVEGQLQISSAEASDSGAYFCQASNLYGRDQQLVQLLVQGSLNIAMLDNTGKICRFDWTNFAINIVLKEIGLYVSKVLLRLTYILPSTLNLKILSLNINSYSAYLAQFELLVAEIKPYIITLFETWLNPDLNIVLEDYTVVRRDRGLINDSGRYIRGGGIACFILKSLKSSVLLLSPNHHINQPEFIFSALRPESGNFLAAALNKVVTFRLPKGPHVLLASIYRRPQGDLLDSFFTEFNKLYSNYSNIIITGDLNCNLLKCERSSNHLKSFITESGLFCVPYGPIYHTNDVDSWLDVIIVDSHDKINNFSKSPTPIIGGHDYLLCDYKFPQPKCNVRSVKFRDFRNQRLDLRNKDVDSLDPSEMASYFISSVTNSLDDFAPFSVRKLNRPKNPWLTNELKSKLKNRLVTNLLRLFKNLRRELKLELNTARDVYLRNALTDEAPESNIWIKLKRLGIVKSRQTSPLDHFDAEQLNNFYARTLTKYLVPTTLLPAFRFDVIPSWARIDIIDVTKSLHLSLAKSSASSPDGLNLMWLKDHFAQISLFLTALFNRSSDQAIFPEAWKSIFMV</sequence>
<evidence type="ECO:0000259" key="2">
    <source>
        <dbReference type="Pfam" id="PF07679"/>
    </source>
</evidence>